<organism evidence="1 2">
    <name type="scientific">Amycolatopsis marina</name>
    <dbReference type="NCBI Taxonomy" id="490629"/>
    <lineage>
        <taxon>Bacteria</taxon>
        <taxon>Bacillati</taxon>
        <taxon>Actinomycetota</taxon>
        <taxon>Actinomycetes</taxon>
        <taxon>Pseudonocardiales</taxon>
        <taxon>Pseudonocardiaceae</taxon>
        <taxon>Amycolatopsis</taxon>
    </lineage>
</organism>
<name>A0A1I1BE62_9PSEU</name>
<evidence type="ECO:0000313" key="1">
    <source>
        <dbReference type="EMBL" id="SFB47906.1"/>
    </source>
</evidence>
<gene>
    <name evidence="1" type="ORF">SAMN05216266_11372</name>
</gene>
<keyword evidence="2" id="KW-1185">Reference proteome</keyword>
<reference evidence="2" key="1">
    <citation type="submission" date="2016-10" db="EMBL/GenBank/DDBJ databases">
        <authorList>
            <person name="Varghese N."/>
            <person name="Submissions S."/>
        </authorList>
    </citation>
    <scope>NUCLEOTIDE SEQUENCE [LARGE SCALE GENOMIC DNA]</scope>
    <source>
        <strain evidence="2">CGMCC 4.3568</strain>
    </source>
</reference>
<sequence length="210" mass="24230">MRAHQERQAGVMSGFSARRPTWGTVRRWGLYGVLGSWFALTLCQQANRPHPLGKRIDPTSMAIPNWRFFAPTPARHDFNVLYRDKLANGELTPWREQEISKDRTLMQMIWHPARRMEKALFDVASELLQASEKVKEVERIQLTVSYLALLNFVTNQVEHHPDGVRVQFLIAQSAGHDESIEPRMLFLSDFHSLDTSREPEAEEEDLCTTS</sequence>
<dbReference type="STRING" id="490629.SAMN05216266_11372"/>
<proteinExistence type="predicted"/>
<dbReference type="Proteomes" id="UP000243799">
    <property type="component" value="Unassembled WGS sequence"/>
</dbReference>
<accession>A0A1I1BE62</accession>
<dbReference type="EMBL" id="FOKG01000013">
    <property type="protein sequence ID" value="SFB47906.1"/>
    <property type="molecule type" value="Genomic_DNA"/>
</dbReference>
<dbReference type="RefSeq" id="WP_245788491.1">
    <property type="nucleotide sequence ID" value="NZ_FOKG01000013.1"/>
</dbReference>
<protein>
    <submittedName>
        <fullName evidence="1">Uncharacterized protein</fullName>
    </submittedName>
</protein>
<dbReference type="AlphaFoldDB" id="A0A1I1BE62"/>
<evidence type="ECO:0000313" key="2">
    <source>
        <dbReference type="Proteomes" id="UP000243799"/>
    </source>
</evidence>